<dbReference type="InterPro" id="IPR031675">
    <property type="entry name" value="STPPase_N"/>
</dbReference>
<evidence type="ECO:0000256" key="2">
    <source>
        <dbReference type="ARBA" id="ARBA00013081"/>
    </source>
</evidence>
<dbReference type="Proteomes" id="UP000436088">
    <property type="component" value="Unassembled WGS sequence"/>
</dbReference>
<dbReference type="InterPro" id="IPR006186">
    <property type="entry name" value="Ser/Thr-sp_prot-phosphatase"/>
</dbReference>
<dbReference type="SMART" id="SM00156">
    <property type="entry name" value="PP2Ac"/>
    <property type="match status" value="1"/>
</dbReference>
<accession>A0A6A2Y956</accession>
<keyword evidence="8" id="KW-1185">Reference proteome</keyword>
<dbReference type="Gene3D" id="3.60.21.10">
    <property type="match status" value="2"/>
</dbReference>
<keyword evidence="5" id="KW-0464">Manganese</keyword>
<dbReference type="AlphaFoldDB" id="A0A6A2Y956"/>
<name>A0A6A2Y956_HIBSY</name>
<dbReference type="GO" id="GO:0004722">
    <property type="term" value="F:protein serine/threonine phosphatase activity"/>
    <property type="evidence" value="ECO:0007669"/>
    <property type="project" value="UniProtKB-EC"/>
</dbReference>
<dbReference type="EC" id="3.1.3.16" evidence="2"/>
<gene>
    <name evidence="7" type="ORF">F3Y22_tig00111402pilonHSYRG00116</name>
</gene>
<evidence type="ECO:0000256" key="1">
    <source>
        <dbReference type="ARBA" id="ARBA00001936"/>
    </source>
</evidence>
<proteinExistence type="predicted"/>
<sequence length="291" mass="33381">METRVLDGIINRLLEVKGKPRKQVQLPESEIRQLYLVSYLLDAAHFFMCLNLEKYSFLVCFVTENVLNLTPHDLRHSWPVLRSPEAFLKTAASLRVPITYSWGITFGKSKASKPNAFSSHTIKYPENFFLLRGNHKCASVNHIYGFYDECKRSPYRRKNILHARRTFAGAPQFRPYLKVEMAYGCPRIWLTMVIDCLKRLDLDLICHPHQVIKDGYEFFADWQLVTVFSAPNYCGEFDNAAAVMSVDETLMCSFRILKPADKKPKFGFGTSTSIKSPTPPSRIRSLLGAKV</sequence>
<feature type="domain" description="Serine/threonine specific protein phosphatases" evidence="6">
    <location>
        <begin position="53"/>
        <end position="261"/>
    </location>
</feature>
<comment type="cofactor">
    <cofactor evidence="1">
        <name>Mn(2+)</name>
        <dbReference type="ChEBI" id="CHEBI:29035"/>
    </cofactor>
</comment>
<evidence type="ECO:0000313" key="8">
    <source>
        <dbReference type="Proteomes" id="UP000436088"/>
    </source>
</evidence>
<keyword evidence="3" id="KW-0479">Metal-binding</keyword>
<dbReference type="EMBL" id="VEPZ02001331">
    <property type="protein sequence ID" value="KAE8678695.1"/>
    <property type="molecule type" value="Genomic_DNA"/>
</dbReference>
<dbReference type="GO" id="GO:0005634">
    <property type="term" value="C:nucleus"/>
    <property type="evidence" value="ECO:0007669"/>
    <property type="project" value="TreeGrafter"/>
</dbReference>
<keyword evidence="4" id="KW-0378">Hydrolase</keyword>
<evidence type="ECO:0000256" key="3">
    <source>
        <dbReference type="ARBA" id="ARBA00022723"/>
    </source>
</evidence>
<evidence type="ECO:0000256" key="5">
    <source>
        <dbReference type="ARBA" id="ARBA00023211"/>
    </source>
</evidence>
<comment type="caution">
    <text evidence="7">The sequence shown here is derived from an EMBL/GenBank/DDBJ whole genome shotgun (WGS) entry which is preliminary data.</text>
</comment>
<evidence type="ECO:0000313" key="7">
    <source>
        <dbReference type="EMBL" id="KAE8678695.1"/>
    </source>
</evidence>
<dbReference type="PANTHER" id="PTHR11668">
    <property type="entry name" value="SERINE/THREONINE PROTEIN PHOSPHATASE"/>
    <property type="match status" value="1"/>
</dbReference>
<evidence type="ECO:0000259" key="6">
    <source>
        <dbReference type="SMART" id="SM00156"/>
    </source>
</evidence>
<dbReference type="PANTHER" id="PTHR11668:SF426">
    <property type="entry name" value="SERINE_THREONINE-PROTEIN PHOSPHATASE"/>
    <property type="match status" value="1"/>
</dbReference>
<protein>
    <recommendedName>
        <fullName evidence="2">protein-serine/threonine phosphatase</fullName>
        <ecNumber evidence="2">3.1.3.16</ecNumber>
    </recommendedName>
</protein>
<dbReference type="GO" id="GO:0005737">
    <property type="term" value="C:cytoplasm"/>
    <property type="evidence" value="ECO:0007669"/>
    <property type="project" value="TreeGrafter"/>
</dbReference>
<dbReference type="SUPFAM" id="SSF56300">
    <property type="entry name" value="Metallo-dependent phosphatases"/>
    <property type="match status" value="1"/>
</dbReference>
<dbReference type="Pfam" id="PF16891">
    <property type="entry name" value="STPPase_N"/>
    <property type="match status" value="1"/>
</dbReference>
<reference evidence="7" key="1">
    <citation type="submission" date="2019-09" db="EMBL/GenBank/DDBJ databases">
        <title>Draft genome information of white flower Hibiscus syriacus.</title>
        <authorList>
            <person name="Kim Y.-M."/>
        </authorList>
    </citation>
    <scope>NUCLEOTIDE SEQUENCE [LARGE SCALE GENOMIC DNA]</scope>
    <source>
        <strain evidence="7">YM2019G1</strain>
    </source>
</reference>
<evidence type="ECO:0000256" key="4">
    <source>
        <dbReference type="ARBA" id="ARBA00022801"/>
    </source>
</evidence>
<dbReference type="InterPro" id="IPR050341">
    <property type="entry name" value="PP1_catalytic_subunit"/>
</dbReference>
<organism evidence="7 8">
    <name type="scientific">Hibiscus syriacus</name>
    <name type="common">Rose of Sharon</name>
    <dbReference type="NCBI Taxonomy" id="106335"/>
    <lineage>
        <taxon>Eukaryota</taxon>
        <taxon>Viridiplantae</taxon>
        <taxon>Streptophyta</taxon>
        <taxon>Embryophyta</taxon>
        <taxon>Tracheophyta</taxon>
        <taxon>Spermatophyta</taxon>
        <taxon>Magnoliopsida</taxon>
        <taxon>eudicotyledons</taxon>
        <taxon>Gunneridae</taxon>
        <taxon>Pentapetalae</taxon>
        <taxon>rosids</taxon>
        <taxon>malvids</taxon>
        <taxon>Malvales</taxon>
        <taxon>Malvaceae</taxon>
        <taxon>Malvoideae</taxon>
        <taxon>Hibiscus</taxon>
    </lineage>
</organism>
<dbReference type="GO" id="GO:0046872">
    <property type="term" value="F:metal ion binding"/>
    <property type="evidence" value="ECO:0007669"/>
    <property type="project" value="UniProtKB-KW"/>
</dbReference>
<dbReference type="InterPro" id="IPR029052">
    <property type="entry name" value="Metallo-depent_PP-like"/>
</dbReference>